<dbReference type="InterPro" id="IPR001343">
    <property type="entry name" value="Hemolysn_Ca-bd"/>
</dbReference>
<dbReference type="GO" id="GO:0005509">
    <property type="term" value="F:calcium ion binding"/>
    <property type="evidence" value="ECO:0007669"/>
    <property type="project" value="InterPro"/>
</dbReference>
<proteinExistence type="predicted"/>
<dbReference type="SUPFAM" id="SSF51120">
    <property type="entry name" value="beta-Roll"/>
    <property type="match status" value="1"/>
</dbReference>
<evidence type="ECO:0000313" key="2">
    <source>
        <dbReference type="Proteomes" id="UP000003959"/>
    </source>
</evidence>
<dbReference type="PRINTS" id="PR00313">
    <property type="entry name" value="CABNDNGRPT"/>
</dbReference>
<dbReference type="Proteomes" id="UP000003959">
    <property type="component" value="Unassembled WGS sequence"/>
</dbReference>
<dbReference type="PROSITE" id="PS00330">
    <property type="entry name" value="HEMOLYSIN_CALCIUM"/>
    <property type="match status" value="1"/>
</dbReference>
<reference evidence="2" key="1">
    <citation type="journal article" date="2011" name="Proc. Natl. Acad. Sci. U.S.A.">
        <title>Genomic insights into the physiology and ecology of the marine filamentous cyanobacterium Lyngbya majuscula.</title>
        <authorList>
            <person name="Jones A.C."/>
            <person name="Monroe E.A."/>
            <person name="Podell S."/>
            <person name="Hess W.R."/>
            <person name="Klages S."/>
            <person name="Esquenazi E."/>
            <person name="Niessen S."/>
            <person name="Hoover H."/>
            <person name="Rothmann M."/>
            <person name="Lasken R.S."/>
            <person name="Yates J.R.III."/>
            <person name="Reinhardt R."/>
            <person name="Kube M."/>
            <person name="Burkart M.D."/>
            <person name="Allen E.E."/>
            <person name="Dorrestein P.C."/>
            <person name="Gerwick W.H."/>
            <person name="Gerwick L."/>
        </authorList>
    </citation>
    <scope>NUCLEOTIDE SEQUENCE [LARGE SCALE GENOMIC DNA]</scope>
    <source>
        <strain evidence="2">3L</strain>
    </source>
</reference>
<accession>F4Y002</accession>
<protein>
    <submittedName>
        <fullName evidence="1">Hemolysin-type calcium-binding repeat protein</fullName>
    </submittedName>
</protein>
<keyword evidence="2" id="KW-1185">Reference proteome</keyword>
<dbReference type="InterPro" id="IPR011049">
    <property type="entry name" value="Serralysin-like_metalloprot_C"/>
</dbReference>
<organism evidence="1 2">
    <name type="scientific">Moorena producens 3L</name>
    <dbReference type="NCBI Taxonomy" id="489825"/>
    <lineage>
        <taxon>Bacteria</taxon>
        <taxon>Bacillati</taxon>
        <taxon>Cyanobacteriota</taxon>
        <taxon>Cyanophyceae</taxon>
        <taxon>Coleofasciculales</taxon>
        <taxon>Coleofasciculaceae</taxon>
        <taxon>Moorena</taxon>
    </lineage>
</organism>
<evidence type="ECO:0000313" key="1">
    <source>
        <dbReference type="EMBL" id="EGJ29920.1"/>
    </source>
</evidence>
<dbReference type="RefSeq" id="WP_008188843.1">
    <property type="nucleotide sequence ID" value="NZ_GL890965.1"/>
</dbReference>
<dbReference type="AlphaFoldDB" id="F4Y002"/>
<gene>
    <name evidence="1" type="ORF">LYNGBM3L_59300</name>
</gene>
<dbReference type="EMBL" id="GL890965">
    <property type="protein sequence ID" value="EGJ29920.1"/>
    <property type="molecule type" value="Genomic_DNA"/>
</dbReference>
<dbReference type="HOGENOM" id="CLU_3009349_0_0_3"/>
<name>F4Y002_9CYAN</name>
<dbReference type="Pfam" id="PF00353">
    <property type="entry name" value="HemolysinCabind"/>
    <property type="match status" value="1"/>
</dbReference>
<dbReference type="InterPro" id="IPR018511">
    <property type="entry name" value="Hemolysin-typ_Ca-bd_CS"/>
</dbReference>
<dbReference type="Gene3D" id="2.150.10.10">
    <property type="entry name" value="Serralysin-like metalloprotease, C-terminal"/>
    <property type="match status" value="1"/>
</dbReference>
<sequence length="56" mass="5553">MLNGNAGNDAIAGGRGDDRLIGGSGNDSLYGQLAITINANIIATGISSSSTTEDQN</sequence>